<keyword evidence="3" id="KW-1185">Reference proteome</keyword>
<evidence type="ECO:0008006" key="4">
    <source>
        <dbReference type="Google" id="ProtNLM"/>
    </source>
</evidence>
<name>A0A4R1R356_9FIRM</name>
<evidence type="ECO:0000313" key="3">
    <source>
        <dbReference type="Proteomes" id="UP000295718"/>
    </source>
</evidence>
<organism evidence="2 3">
    <name type="scientific">Kineothrix alysoides</name>
    <dbReference type="NCBI Taxonomy" id="1469948"/>
    <lineage>
        <taxon>Bacteria</taxon>
        <taxon>Bacillati</taxon>
        <taxon>Bacillota</taxon>
        <taxon>Clostridia</taxon>
        <taxon>Lachnospirales</taxon>
        <taxon>Lachnospiraceae</taxon>
        <taxon>Kineothrix</taxon>
    </lineage>
</organism>
<dbReference type="EMBL" id="SLUO01000003">
    <property type="protein sequence ID" value="TCL59844.1"/>
    <property type="molecule type" value="Genomic_DNA"/>
</dbReference>
<reference evidence="2 3" key="1">
    <citation type="submission" date="2019-03" db="EMBL/GenBank/DDBJ databases">
        <title>Genomic Encyclopedia of Type Strains, Phase IV (KMG-IV): sequencing the most valuable type-strain genomes for metagenomic binning, comparative biology and taxonomic classification.</title>
        <authorList>
            <person name="Goeker M."/>
        </authorList>
    </citation>
    <scope>NUCLEOTIDE SEQUENCE [LARGE SCALE GENOMIC DNA]</scope>
    <source>
        <strain evidence="2 3">DSM 100556</strain>
    </source>
</reference>
<proteinExistence type="predicted"/>
<keyword evidence="1" id="KW-0812">Transmembrane</keyword>
<feature type="transmembrane region" description="Helical" evidence="1">
    <location>
        <begin position="97"/>
        <end position="115"/>
    </location>
</feature>
<dbReference type="STRING" id="1469948.GCA_000732725_01027"/>
<keyword evidence="1" id="KW-1133">Transmembrane helix</keyword>
<dbReference type="Proteomes" id="UP000295718">
    <property type="component" value="Unassembled WGS sequence"/>
</dbReference>
<accession>A0A4R1R356</accession>
<protein>
    <recommendedName>
        <fullName evidence="4">DUF3021 family protein</fullName>
    </recommendedName>
</protein>
<feature type="transmembrane region" description="Helical" evidence="1">
    <location>
        <begin position="42"/>
        <end position="60"/>
    </location>
</feature>
<comment type="caution">
    <text evidence="2">The sequence shown here is derived from an EMBL/GenBank/DDBJ whole genome shotgun (WGS) entry which is preliminary data.</text>
</comment>
<dbReference type="RefSeq" id="WP_031389771.1">
    <property type="nucleotide sequence ID" value="NZ_JPNB01000001.1"/>
</dbReference>
<keyword evidence="1" id="KW-0472">Membrane</keyword>
<evidence type="ECO:0000256" key="1">
    <source>
        <dbReference type="SAM" id="Phobius"/>
    </source>
</evidence>
<evidence type="ECO:0000313" key="2">
    <source>
        <dbReference type="EMBL" id="TCL59844.1"/>
    </source>
</evidence>
<feature type="transmembrane region" description="Helical" evidence="1">
    <location>
        <begin position="12"/>
        <end position="30"/>
    </location>
</feature>
<sequence length="140" mass="15955">MYKIQTFLIMNFTIYAVLVLLQALLHLVGITEDFNSVIVSQYFILSSLLAVVELCIRTFLRFKSSLCQMIASTASVLPIVLFMGGVVLHWFSLKAKWIVLCTVITISIEIILYFITGMFSAKRAAEQINRVIRQKKEEKS</sequence>
<feature type="transmembrane region" description="Helical" evidence="1">
    <location>
        <begin position="72"/>
        <end position="91"/>
    </location>
</feature>
<dbReference type="AlphaFoldDB" id="A0A4R1R356"/>
<gene>
    <name evidence="2" type="ORF">EDD76_10331</name>
</gene>